<accession>A0ABW7P688</accession>
<evidence type="ECO:0000256" key="2">
    <source>
        <dbReference type="SAM" id="SignalP"/>
    </source>
</evidence>
<feature type="signal peptide" evidence="2">
    <location>
        <begin position="1"/>
        <end position="27"/>
    </location>
</feature>
<feature type="chain" id="PRO_5045812959" evidence="2">
    <location>
        <begin position="28"/>
        <end position="54"/>
    </location>
</feature>
<reference evidence="3 4" key="1">
    <citation type="submission" date="2024-03" db="EMBL/GenBank/DDBJ databases">
        <title>Whole genome sequencing of Streptomyces racemochromogenes, to identify antimicrobial biosynthetic gene clusters.</title>
        <authorList>
            <person name="Suryawanshi P."/>
            <person name="Krishnaraj P.U."/>
            <person name="Arun Y.P."/>
            <person name="Suryawanshi M.P."/>
            <person name="Rakshit O."/>
        </authorList>
    </citation>
    <scope>NUCLEOTIDE SEQUENCE [LARGE SCALE GENOMIC DNA]</scope>
    <source>
        <strain evidence="3 4">AUDT626</strain>
    </source>
</reference>
<evidence type="ECO:0000313" key="4">
    <source>
        <dbReference type="Proteomes" id="UP001610631"/>
    </source>
</evidence>
<evidence type="ECO:0000256" key="1">
    <source>
        <dbReference type="SAM" id="MobiDB-lite"/>
    </source>
</evidence>
<comment type="caution">
    <text evidence="3">The sequence shown here is derived from an EMBL/GenBank/DDBJ whole genome shotgun (WGS) entry which is preliminary data.</text>
</comment>
<protein>
    <submittedName>
        <fullName evidence="3">Uncharacterized protein</fullName>
    </submittedName>
</protein>
<dbReference type="EMBL" id="JBBDHD010000003">
    <property type="protein sequence ID" value="MFH7593842.1"/>
    <property type="molecule type" value="Genomic_DNA"/>
</dbReference>
<proteinExistence type="predicted"/>
<organism evidence="3 4">
    <name type="scientific">Streptomyces racemochromogenes</name>
    <dbReference type="NCBI Taxonomy" id="67353"/>
    <lineage>
        <taxon>Bacteria</taxon>
        <taxon>Bacillati</taxon>
        <taxon>Actinomycetota</taxon>
        <taxon>Actinomycetes</taxon>
        <taxon>Kitasatosporales</taxon>
        <taxon>Streptomycetaceae</taxon>
        <taxon>Streptomyces</taxon>
    </lineage>
</organism>
<sequence>MNSKLAGLAGIFAAAALVLGLGATVQAPDAGPSAGHQVLADDRGPAAPSPAPAP</sequence>
<dbReference type="RefSeq" id="WP_395507806.1">
    <property type="nucleotide sequence ID" value="NZ_JBBDHD010000003.1"/>
</dbReference>
<feature type="region of interest" description="Disordered" evidence="1">
    <location>
        <begin position="30"/>
        <end position="54"/>
    </location>
</feature>
<keyword evidence="4" id="KW-1185">Reference proteome</keyword>
<name>A0ABW7P688_9ACTN</name>
<gene>
    <name evidence="3" type="ORF">WDV06_01875</name>
</gene>
<keyword evidence="2" id="KW-0732">Signal</keyword>
<evidence type="ECO:0000313" key="3">
    <source>
        <dbReference type="EMBL" id="MFH7593842.1"/>
    </source>
</evidence>
<dbReference type="Proteomes" id="UP001610631">
    <property type="component" value="Unassembled WGS sequence"/>
</dbReference>